<keyword evidence="4" id="KW-0493">Microtubule</keyword>
<keyword evidence="6 10" id="KW-0802">TPR repeat</keyword>
<evidence type="ECO:0000256" key="1">
    <source>
        <dbReference type="ARBA" id="ARBA00004245"/>
    </source>
</evidence>
<dbReference type="Pfam" id="PF13424">
    <property type="entry name" value="TPR_12"/>
    <property type="match status" value="1"/>
</dbReference>
<dbReference type="Pfam" id="PF13374">
    <property type="entry name" value="TPR_10"/>
    <property type="match status" value="1"/>
</dbReference>
<dbReference type="Gene3D" id="1.25.40.10">
    <property type="entry name" value="Tetratricopeptide repeat domain"/>
    <property type="match status" value="1"/>
</dbReference>
<evidence type="ECO:0000256" key="2">
    <source>
        <dbReference type="ARBA" id="ARBA00009622"/>
    </source>
</evidence>
<dbReference type="PANTHER" id="PTHR45783:SF3">
    <property type="entry name" value="KINESIN LIGHT CHAIN"/>
    <property type="match status" value="1"/>
</dbReference>
<comment type="similarity">
    <text evidence="2">Belongs to the kinesin light chain family.</text>
</comment>
<dbReference type="SMART" id="SM00028">
    <property type="entry name" value="TPR"/>
    <property type="match status" value="3"/>
</dbReference>
<evidence type="ECO:0000313" key="11">
    <source>
        <dbReference type="EMBL" id="GAA2432542.1"/>
    </source>
</evidence>
<evidence type="ECO:0000256" key="7">
    <source>
        <dbReference type="ARBA" id="ARBA00023054"/>
    </source>
</evidence>
<evidence type="ECO:0000256" key="10">
    <source>
        <dbReference type="PROSITE-ProRule" id="PRU00339"/>
    </source>
</evidence>
<keyword evidence="9" id="KW-0206">Cytoskeleton</keyword>
<dbReference type="InterPro" id="IPR011990">
    <property type="entry name" value="TPR-like_helical_dom_sf"/>
</dbReference>
<evidence type="ECO:0000256" key="5">
    <source>
        <dbReference type="ARBA" id="ARBA00022737"/>
    </source>
</evidence>
<gene>
    <name evidence="11" type="ORF">GCM10010191_53230</name>
</gene>
<evidence type="ECO:0008006" key="13">
    <source>
        <dbReference type="Google" id="ProtNLM"/>
    </source>
</evidence>
<dbReference type="PANTHER" id="PTHR45783">
    <property type="entry name" value="KINESIN LIGHT CHAIN"/>
    <property type="match status" value="1"/>
</dbReference>
<dbReference type="InterPro" id="IPR002151">
    <property type="entry name" value="Kinesin_light"/>
</dbReference>
<dbReference type="InterPro" id="IPR019734">
    <property type="entry name" value="TPR_rpt"/>
</dbReference>
<evidence type="ECO:0000256" key="8">
    <source>
        <dbReference type="ARBA" id="ARBA00023175"/>
    </source>
</evidence>
<dbReference type="EMBL" id="BAAARW010000020">
    <property type="protein sequence ID" value="GAA2432542.1"/>
    <property type="molecule type" value="Genomic_DNA"/>
</dbReference>
<sequence>MRLLHEVFDRREAGDLDGALALVRRAYTEALPGEVAELMFVHGRLLLERMDLATAEKVLGALLQSTGDRALLLRAQTALGEVYRAQGRYAEAEEVFIWTITLAEAEWGPASLELAKALNGLGIASRHAGDYAAAEAAYRRALTVLESVAGPDHQDLAGLHRNLGGLAQASGDLVAAAEHVRRAVKVRARALGPDHPKVAADRAALAQIMAACPDDLDTAPRHDAVFIQSRPRALAWRLAP</sequence>
<accession>A0ABP5WP80</accession>
<keyword evidence="5" id="KW-0677">Repeat</keyword>
<dbReference type="Proteomes" id="UP001501231">
    <property type="component" value="Unassembled WGS sequence"/>
</dbReference>
<evidence type="ECO:0000256" key="9">
    <source>
        <dbReference type="ARBA" id="ARBA00023212"/>
    </source>
</evidence>
<dbReference type="RefSeq" id="WP_344592466.1">
    <property type="nucleotide sequence ID" value="NZ_BAAARW010000020.1"/>
</dbReference>
<keyword evidence="7" id="KW-0175">Coiled coil</keyword>
<evidence type="ECO:0000256" key="4">
    <source>
        <dbReference type="ARBA" id="ARBA00022701"/>
    </source>
</evidence>
<keyword evidence="8" id="KW-0505">Motor protein</keyword>
<protein>
    <recommendedName>
        <fullName evidence="13">Tetratricopeptide repeat protein</fullName>
    </recommendedName>
</protein>
<organism evidence="11 12">
    <name type="scientific">Actinomadura vinacea</name>
    <dbReference type="NCBI Taxonomy" id="115336"/>
    <lineage>
        <taxon>Bacteria</taxon>
        <taxon>Bacillati</taxon>
        <taxon>Actinomycetota</taxon>
        <taxon>Actinomycetes</taxon>
        <taxon>Streptosporangiales</taxon>
        <taxon>Thermomonosporaceae</taxon>
        <taxon>Actinomadura</taxon>
    </lineage>
</organism>
<dbReference type="SUPFAM" id="SSF48452">
    <property type="entry name" value="TPR-like"/>
    <property type="match status" value="2"/>
</dbReference>
<reference evidence="12" key="1">
    <citation type="journal article" date="2019" name="Int. J. Syst. Evol. Microbiol.">
        <title>The Global Catalogue of Microorganisms (GCM) 10K type strain sequencing project: providing services to taxonomists for standard genome sequencing and annotation.</title>
        <authorList>
            <consortium name="The Broad Institute Genomics Platform"/>
            <consortium name="The Broad Institute Genome Sequencing Center for Infectious Disease"/>
            <person name="Wu L."/>
            <person name="Ma J."/>
        </authorList>
    </citation>
    <scope>NUCLEOTIDE SEQUENCE [LARGE SCALE GENOMIC DNA]</scope>
    <source>
        <strain evidence="12">JCM 3325</strain>
    </source>
</reference>
<evidence type="ECO:0000256" key="3">
    <source>
        <dbReference type="ARBA" id="ARBA00022490"/>
    </source>
</evidence>
<name>A0ABP5WP80_9ACTN</name>
<keyword evidence="12" id="KW-1185">Reference proteome</keyword>
<comment type="caution">
    <text evidence="11">The sequence shown here is derived from an EMBL/GenBank/DDBJ whole genome shotgun (WGS) entry which is preliminary data.</text>
</comment>
<evidence type="ECO:0000313" key="12">
    <source>
        <dbReference type="Proteomes" id="UP001501231"/>
    </source>
</evidence>
<evidence type="ECO:0000256" key="6">
    <source>
        <dbReference type="ARBA" id="ARBA00022803"/>
    </source>
</evidence>
<comment type="subcellular location">
    <subcellularLocation>
        <location evidence="1">Cytoplasm</location>
        <location evidence="1">Cytoskeleton</location>
    </subcellularLocation>
</comment>
<keyword evidence="3" id="KW-0963">Cytoplasm</keyword>
<proteinExistence type="inferred from homology"/>
<feature type="repeat" description="TPR" evidence="10">
    <location>
        <begin position="115"/>
        <end position="148"/>
    </location>
</feature>
<dbReference type="PROSITE" id="PS50005">
    <property type="entry name" value="TPR"/>
    <property type="match status" value="1"/>
</dbReference>